<feature type="transmembrane region" description="Helical" evidence="1">
    <location>
        <begin position="132"/>
        <end position="153"/>
    </location>
</feature>
<name>A0A0M0HLN5_VIBNE</name>
<evidence type="ECO:0000313" key="2">
    <source>
        <dbReference type="EMBL" id="KOO02703.1"/>
    </source>
</evidence>
<dbReference type="PATRIC" id="fig|693.5.peg.2909"/>
<proteinExistence type="predicted"/>
<keyword evidence="1" id="KW-0472">Membrane</keyword>
<evidence type="ECO:0000256" key="1">
    <source>
        <dbReference type="SAM" id="Phobius"/>
    </source>
</evidence>
<protein>
    <submittedName>
        <fullName evidence="2">Uncharacterized protein</fullName>
    </submittedName>
</protein>
<accession>A0A0M0HLN5</accession>
<comment type="caution">
    <text evidence="2">The sequence shown here is derived from an EMBL/GenBank/DDBJ whole genome shotgun (WGS) entry which is preliminary data.</text>
</comment>
<dbReference type="AlphaFoldDB" id="A0A0M0HLN5"/>
<gene>
    <name evidence="2" type="ORF">AKJ17_14245</name>
</gene>
<keyword evidence="3" id="KW-1185">Reference proteome</keyword>
<reference evidence="3" key="1">
    <citation type="submission" date="2015-08" db="EMBL/GenBank/DDBJ databases">
        <title>Vibrio galatheae sp. nov., a novel member of the Vibrionaceae family isolated from the Solomon Islands.</title>
        <authorList>
            <person name="Giubergia S."/>
            <person name="Machado H."/>
            <person name="Mateiu R.V."/>
            <person name="Gram L."/>
        </authorList>
    </citation>
    <scope>NUCLEOTIDE SEQUENCE [LARGE SCALE GENOMIC DNA]</scope>
    <source>
        <strain evidence="3">DSM 19584</strain>
    </source>
</reference>
<organism evidence="2 3">
    <name type="scientific">Vibrio nereis</name>
    <dbReference type="NCBI Taxonomy" id="693"/>
    <lineage>
        <taxon>Bacteria</taxon>
        <taxon>Pseudomonadati</taxon>
        <taxon>Pseudomonadota</taxon>
        <taxon>Gammaproteobacteria</taxon>
        <taxon>Vibrionales</taxon>
        <taxon>Vibrionaceae</taxon>
        <taxon>Vibrio</taxon>
    </lineage>
</organism>
<dbReference type="STRING" id="693.AKJ17_14245"/>
<dbReference type="Proteomes" id="UP000037515">
    <property type="component" value="Unassembled WGS sequence"/>
</dbReference>
<keyword evidence="1" id="KW-0812">Transmembrane</keyword>
<feature type="transmembrane region" description="Helical" evidence="1">
    <location>
        <begin position="69"/>
        <end position="88"/>
    </location>
</feature>
<sequence>MTDTTRPIANSSDSPAQATTSKEAITLNQTRSFIWEFVLTLSTFSVYSIFYLVVRTHEFNKLGKKRFTPWLWLFSLSPVISLFSLPILHSTLTKLETEYSSPHDKKWDLVTIVIMLLSNTYVSLSSKLPTPIWLDLLILVVWSISFAFFARRITRLKHAVPNVSWKKENKLKLVLKWLLAITLIPIYIAGAALEIIEIYQLKDVPRLETKTFTAISADQKASLKFFEQGWYQAEIGTFSDGSAEAEFASINSSNYLVLFTYSEKLASLDDHMHDRRIWLEESLSQAKCTQSKYLLEDQVSVKSDLICTERIFGEDSIAVVTVIETPKKTYELLGMYGAPEYAFDKHRQLFIQMIKEFKVE</sequence>
<dbReference type="EMBL" id="LHPJ01000012">
    <property type="protein sequence ID" value="KOO02703.1"/>
    <property type="molecule type" value="Genomic_DNA"/>
</dbReference>
<dbReference type="RefSeq" id="WP_053396483.1">
    <property type="nucleotide sequence ID" value="NZ_LHPJ01000012.1"/>
</dbReference>
<evidence type="ECO:0000313" key="3">
    <source>
        <dbReference type="Proteomes" id="UP000037515"/>
    </source>
</evidence>
<feature type="transmembrane region" description="Helical" evidence="1">
    <location>
        <begin position="33"/>
        <end position="54"/>
    </location>
</feature>
<feature type="transmembrane region" description="Helical" evidence="1">
    <location>
        <begin position="174"/>
        <end position="193"/>
    </location>
</feature>
<keyword evidence="1" id="KW-1133">Transmembrane helix</keyword>
<dbReference type="OrthoDB" id="5830026at2"/>